<keyword evidence="3" id="KW-1185">Reference proteome</keyword>
<dbReference type="EMBL" id="BMAV01012575">
    <property type="protein sequence ID" value="GFY59330.1"/>
    <property type="molecule type" value="Genomic_DNA"/>
</dbReference>
<evidence type="ECO:0000313" key="2">
    <source>
        <dbReference type="EMBL" id="GFY59330.1"/>
    </source>
</evidence>
<organism evidence="2 3">
    <name type="scientific">Trichonephila inaurata madagascariensis</name>
    <dbReference type="NCBI Taxonomy" id="2747483"/>
    <lineage>
        <taxon>Eukaryota</taxon>
        <taxon>Metazoa</taxon>
        <taxon>Ecdysozoa</taxon>
        <taxon>Arthropoda</taxon>
        <taxon>Chelicerata</taxon>
        <taxon>Arachnida</taxon>
        <taxon>Araneae</taxon>
        <taxon>Araneomorphae</taxon>
        <taxon>Entelegynae</taxon>
        <taxon>Araneoidea</taxon>
        <taxon>Nephilidae</taxon>
        <taxon>Trichonephila</taxon>
        <taxon>Trichonephila inaurata</taxon>
    </lineage>
</organism>
<protein>
    <submittedName>
        <fullName evidence="2">Uncharacterized protein</fullName>
    </submittedName>
</protein>
<proteinExistence type="predicted"/>
<gene>
    <name evidence="2" type="ORF">TNIN_139571</name>
</gene>
<sequence>MGHGTSCDAKELFTPSIAPALYMRTVKIQQNSTGKDGDYPEMPTDMRRFSPTNAQPQPEEPFYTKSTHRARDEVTMALAVSDVDSFPMYVQPWLPSSWKNPVIVA</sequence>
<comment type="caution">
    <text evidence="2">The sequence shown here is derived from an EMBL/GenBank/DDBJ whole genome shotgun (WGS) entry which is preliminary data.</text>
</comment>
<feature type="region of interest" description="Disordered" evidence="1">
    <location>
        <begin position="29"/>
        <end position="68"/>
    </location>
</feature>
<dbReference type="AlphaFoldDB" id="A0A8X6XSY3"/>
<evidence type="ECO:0000256" key="1">
    <source>
        <dbReference type="SAM" id="MobiDB-lite"/>
    </source>
</evidence>
<name>A0A8X6XSY3_9ARAC</name>
<accession>A0A8X6XSY3</accession>
<reference evidence="2" key="1">
    <citation type="submission" date="2020-08" db="EMBL/GenBank/DDBJ databases">
        <title>Multicomponent nature underlies the extraordinary mechanical properties of spider dragline silk.</title>
        <authorList>
            <person name="Kono N."/>
            <person name="Nakamura H."/>
            <person name="Mori M."/>
            <person name="Yoshida Y."/>
            <person name="Ohtoshi R."/>
            <person name="Malay A.D."/>
            <person name="Moran D.A.P."/>
            <person name="Tomita M."/>
            <person name="Numata K."/>
            <person name="Arakawa K."/>
        </authorList>
    </citation>
    <scope>NUCLEOTIDE SEQUENCE</scope>
</reference>
<evidence type="ECO:0000313" key="3">
    <source>
        <dbReference type="Proteomes" id="UP000886998"/>
    </source>
</evidence>
<dbReference type="Proteomes" id="UP000886998">
    <property type="component" value="Unassembled WGS sequence"/>
</dbReference>